<dbReference type="GO" id="GO:0003677">
    <property type="term" value="F:DNA binding"/>
    <property type="evidence" value="ECO:0007669"/>
    <property type="project" value="UniProtKB-KW"/>
</dbReference>
<keyword evidence="2" id="KW-0815">Transposition</keyword>
<accession>A0A411HJN7</accession>
<dbReference type="InterPro" id="IPR025296">
    <property type="entry name" value="DUF4158"/>
</dbReference>
<dbReference type="RefSeq" id="WP_129833070.1">
    <property type="nucleotide sequence ID" value="NZ_CP035704.1"/>
</dbReference>
<sequence>MQYWQTPYLGLRSMPKELNQFELNAFFTYSTKEQRAILARRQALHQLGLALQVGFIRMTGSLLTAVKVVPPELWTHLGDMLGISAPDIASLRSLYKRKQTFFSHQNAALEMLGFVRMSEHRRRALVRYLRLEVLSEFDRHRLMTQVKSWLYDHRILIENERTLRSVIDAGLKLAEADLGTTIQKEVPESMLQVWMSACEAPHRSGSSCQEWLWQAPRRQSLPQIREQFERIHYLIQHGVAIHTMPSVSDHIKRHYANTMADRPPSISKRITESRRTIEVACFLQTTLCTATDTLLAMTRQHIADLWSSGMRAVIKSPETRVRTLTAFAKEIRELALDLSLDEQGLRKAMLAAVEKVGGSKKITRAQLTREQLLVQNSRNSRSLLRMLCTLSFESVTPHPVIQALEALREIYLQRKLTLPSDIPVHLGKMWDDMLGDADRSRALQAFEVATLLAMRRALKNGSVYIAHSFGFRSRESMMIAADEWAKTRTHHYARLKLPRDAKEFTGPLVEEVTRELKRLDEAVQAGEIGVDKDGVHIAKLAAEAVPEPVRRLRDALLDSVGSAELPSVMMEVDSDTRFSWILLGREPRSIDELRLVYAGLLAHGTSLSAADTARMMPGLSADAVNQSMRWIAQEKRLREANDAVFEYMHSHPISECWGRADLASADMMSREIAKGSYLQRRDPRTKKKSIGIYTHIHDRWGIFYDQPIVLGERQAGVALEGVLRQASVTIRQLAVDTHGQTEFGMFIGKLLQRDLCPRLRDARAHKLYATSGMDIPASLACVMSKNKVHLEKVEPVWDECVRIAASTHLGKASAVDILSRFGSAAAGEQLYDAGVQIGRLLLTLYLCRWFTMPEFRREILRTLNHGERVHVLEHALETGKVPRHQLSSAVRLRSVSSSVTLLSNIVMAWTTARMQQSLHGLPPDVALHAVPENLRHVAPIQEGLVNFRGLFLFPVERYMARLLPSVQPVKSVLRSIR</sequence>
<evidence type="ECO:0000256" key="4">
    <source>
        <dbReference type="ARBA" id="ARBA00023172"/>
    </source>
</evidence>
<evidence type="ECO:0000313" key="8">
    <source>
        <dbReference type="Proteomes" id="UP000291562"/>
    </source>
</evidence>
<reference evidence="7 8" key="1">
    <citation type="submission" date="2019-01" db="EMBL/GenBank/DDBJ databases">
        <title>Pseudolysobacter antarctica gen. nov., sp. nov., isolated from Fildes Peninsula, Antarctica.</title>
        <authorList>
            <person name="Wei Z."/>
            <person name="Peng F."/>
        </authorList>
    </citation>
    <scope>NUCLEOTIDE SEQUENCE [LARGE SCALE GENOMIC DNA]</scope>
    <source>
        <strain evidence="7 8">AQ6-296</strain>
    </source>
</reference>
<evidence type="ECO:0000313" key="7">
    <source>
        <dbReference type="EMBL" id="QBB70742.1"/>
    </source>
</evidence>
<keyword evidence="8" id="KW-1185">Reference proteome</keyword>
<feature type="domain" description="Tn3 transposase DDE" evidence="5">
    <location>
        <begin position="568"/>
        <end position="951"/>
    </location>
</feature>
<dbReference type="GO" id="GO:0004803">
    <property type="term" value="F:transposase activity"/>
    <property type="evidence" value="ECO:0007669"/>
    <property type="project" value="InterPro"/>
</dbReference>
<dbReference type="GO" id="GO:0006313">
    <property type="term" value="P:DNA transposition"/>
    <property type="evidence" value="ECO:0007669"/>
    <property type="project" value="InterPro"/>
</dbReference>
<dbReference type="KEGG" id="xbc:ELE36_10435"/>
<comment type="similarity">
    <text evidence="1">Belongs to the transposase 7 family.</text>
</comment>
<dbReference type="OrthoDB" id="5292689at2"/>
<evidence type="ECO:0000256" key="1">
    <source>
        <dbReference type="ARBA" id="ARBA00009402"/>
    </source>
</evidence>
<dbReference type="AlphaFoldDB" id="A0A411HJN7"/>
<dbReference type="InterPro" id="IPR047653">
    <property type="entry name" value="Tn3-like_transpos"/>
</dbReference>
<evidence type="ECO:0000259" key="6">
    <source>
        <dbReference type="Pfam" id="PF13700"/>
    </source>
</evidence>
<dbReference type="Pfam" id="PF13700">
    <property type="entry name" value="DUF4158"/>
    <property type="match status" value="1"/>
</dbReference>
<dbReference type="Proteomes" id="UP000291562">
    <property type="component" value="Chromosome"/>
</dbReference>
<name>A0A411HJN7_9GAMM</name>
<dbReference type="NCBIfam" id="NF033527">
    <property type="entry name" value="transpos_Tn3"/>
    <property type="match status" value="1"/>
</dbReference>
<evidence type="ECO:0000259" key="5">
    <source>
        <dbReference type="Pfam" id="PF01526"/>
    </source>
</evidence>
<protein>
    <submittedName>
        <fullName evidence="7">Tn3 family transposase</fullName>
    </submittedName>
</protein>
<evidence type="ECO:0000256" key="3">
    <source>
        <dbReference type="ARBA" id="ARBA00023125"/>
    </source>
</evidence>
<dbReference type="InterPro" id="IPR002513">
    <property type="entry name" value="Tn3_Tnp_DDE_dom"/>
</dbReference>
<organism evidence="7 8">
    <name type="scientific">Pseudolysobacter antarcticus</name>
    <dbReference type="NCBI Taxonomy" id="2511995"/>
    <lineage>
        <taxon>Bacteria</taxon>
        <taxon>Pseudomonadati</taxon>
        <taxon>Pseudomonadota</taxon>
        <taxon>Gammaproteobacteria</taxon>
        <taxon>Lysobacterales</taxon>
        <taxon>Rhodanobacteraceae</taxon>
        <taxon>Pseudolysobacter</taxon>
    </lineage>
</organism>
<keyword evidence="4" id="KW-0233">DNA recombination</keyword>
<gene>
    <name evidence="7" type="ORF">ELE36_10435</name>
</gene>
<dbReference type="EMBL" id="CP035704">
    <property type="protein sequence ID" value="QBB70742.1"/>
    <property type="molecule type" value="Genomic_DNA"/>
</dbReference>
<dbReference type="Pfam" id="PF01526">
    <property type="entry name" value="DDE_Tnp_Tn3"/>
    <property type="match status" value="1"/>
</dbReference>
<keyword evidence="3" id="KW-0238">DNA-binding</keyword>
<evidence type="ECO:0000256" key="2">
    <source>
        <dbReference type="ARBA" id="ARBA00022578"/>
    </source>
</evidence>
<feature type="domain" description="DUF4158" evidence="6">
    <location>
        <begin position="11"/>
        <end position="163"/>
    </location>
</feature>
<proteinExistence type="inferred from homology"/>